<sequence length="76" mass="8866">MNPMNHPHRGGKGRAPIGKKTTIPWGYPAPERRSRKKKTNIVIVLFFIVVNRKTEKSNLGKWINTIIWKDFSSFFK</sequence>
<dbReference type="InterPro" id="IPR014726">
    <property type="entry name" value="Ribosomal_uL2_dom3"/>
</dbReference>
<evidence type="ECO:0000313" key="2">
    <source>
        <dbReference type="EMBL" id="PKA46698.1"/>
    </source>
</evidence>
<accession>A0A2H9ZTT7</accession>
<dbReference type="AlphaFoldDB" id="A0A2H9ZTT7"/>
<dbReference type="STRING" id="1088818.A0A2H9ZTT7"/>
<name>A0A2H9ZTT7_9ASPA</name>
<dbReference type="InterPro" id="IPR008991">
    <property type="entry name" value="Translation_prot_SH3-like_sf"/>
</dbReference>
<organism evidence="2 3">
    <name type="scientific">Apostasia shenzhenica</name>
    <dbReference type="NCBI Taxonomy" id="1088818"/>
    <lineage>
        <taxon>Eukaryota</taxon>
        <taxon>Viridiplantae</taxon>
        <taxon>Streptophyta</taxon>
        <taxon>Embryophyta</taxon>
        <taxon>Tracheophyta</taxon>
        <taxon>Spermatophyta</taxon>
        <taxon>Magnoliopsida</taxon>
        <taxon>Liliopsida</taxon>
        <taxon>Asparagales</taxon>
        <taxon>Orchidaceae</taxon>
        <taxon>Apostasioideae</taxon>
        <taxon>Apostasia</taxon>
    </lineage>
</organism>
<feature type="compositionally biased region" description="Basic residues" evidence="1">
    <location>
        <begin position="1"/>
        <end position="12"/>
    </location>
</feature>
<dbReference type="GO" id="GO:0005840">
    <property type="term" value="C:ribosome"/>
    <property type="evidence" value="ECO:0007669"/>
    <property type="project" value="UniProtKB-KW"/>
</dbReference>
<reference evidence="2 3" key="1">
    <citation type="journal article" date="2017" name="Nature">
        <title>The Apostasia genome and the evolution of orchids.</title>
        <authorList>
            <person name="Zhang G.Q."/>
            <person name="Liu K.W."/>
            <person name="Li Z."/>
            <person name="Lohaus R."/>
            <person name="Hsiao Y.Y."/>
            <person name="Niu S.C."/>
            <person name="Wang J.Y."/>
            <person name="Lin Y.C."/>
            <person name="Xu Q."/>
            <person name="Chen L.J."/>
            <person name="Yoshida K."/>
            <person name="Fujiwara S."/>
            <person name="Wang Z.W."/>
            <person name="Zhang Y.Q."/>
            <person name="Mitsuda N."/>
            <person name="Wang M."/>
            <person name="Liu G.H."/>
            <person name="Pecoraro L."/>
            <person name="Huang H.X."/>
            <person name="Xiao X.J."/>
            <person name="Lin M."/>
            <person name="Wu X.Y."/>
            <person name="Wu W.L."/>
            <person name="Chen Y.Y."/>
            <person name="Chang S.B."/>
            <person name="Sakamoto S."/>
            <person name="Ohme-Takagi M."/>
            <person name="Yagi M."/>
            <person name="Zeng S.J."/>
            <person name="Shen C.Y."/>
            <person name="Yeh C.M."/>
            <person name="Luo Y.B."/>
            <person name="Tsai W.C."/>
            <person name="Van de Peer Y."/>
            <person name="Liu Z.J."/>
        </authorList>
    </citation>
    <scope>NUCLEOTIDE SEQUENCE [LARGE SCALE GENOMIC DNA]</scope>
    <source>
        <strain evidence="3">cv. Shenzhen</strain>
        <tissue evidence="2">Stem</tissue>
    </source>
</reference>
<evidence type="ECO:0000313" key="3">
    <source>
        <dbReference type="Proteomes" id="UP000236161"/>
    </source>
</evidence>
<feature type="region of interest" description="Disordered" evidence="1">
    <location>
        <begin position="1"/>
        <end position="31"/>
    </location>
</feature>
<gene>
    <name evidence="2" type="primary">rpl2-A</name>
    <name evidence="2" type="ORF">AXF42_Ash019681</name>
</gene>
<keyword evidence="2" id="KW-0687">Ribonucleoprotein</keyword>
<dbReference type="OrthoDB" id="780906at2759"/>
<keyword evidence="2" id="KW-0689">Ribosomal protein</keyword>
<dbReference type="Gene3D" id="4.10.950.10">
    <property type="entry name" value="Ribosomal protein L2, domain 3"/>
    <property type="match status" value="1"/>
</dbReference>
<dbReference type="SUPFAM" id="SSF50104">
    <property type="entry name" value="Translation proteins SH3-like domain"/>
    <property type="match status" value="1"/>
</dbReference>
<dbReference type="Proteomes" id="UP000236161">
    <property type="component" value="Unassembled WGS sequence"/>
</dbReference>
<proteinExistence type="predicted"/>
<dbReference type="EMBL" id="KZ454055">
    <property type="protein sequence ID" value="PKA46698.1"/>
    <property type="molecule type" value="Genomic_DNA"/>
</dbReference>
<keyword evidence="3" id="KW-1185">Reference proteome</keyword>
<evidence type="ECO:0000256" key="1">
    <source>
        <dbReference type="SAM" id="MobiDB-lite"/>
    </source>
</evidence>
<protein>
    <submittedName>
        <fullName evidence="2">50S ribosomal protein L2, chloroplastic</fullName>
    </submittedName>
</protein>